<sequence length="40" mass="4612">MVRADCAVGEQGVRDCGFDREQETSSLPFFRFRTGCLRDR</sequence>
<proteinExistence type="predicted"/>
<keyword evidence="2" id="KW-1185">Reference proteome</keyword>
<reference evidence="1" key="2">
    <citation type="submission" date="2013-09" db="EMBL/GenBank/DDBJ databases">
        <title>Draft genome sequence of Alistipes putredinis (DSM 17216).</title>
        <authorList>
            <person name="Sudarsanam P."/>
            <person name="Ley R."/>
            <person name="Guruge J."/>
            <person name="Turnbaugh P.J."/>
            <person name="Mahowald M."/>
            <person name="Liep D."/>
            <person name="Gordon J."/>
        </authorList>
    </citation>
    <scope>NUCLEOTIDE SEQUENCE</scope>
    <source>
        <strain evidence="1">DSM 17216</strain>
    </source>
</reference>
<comment type="caution">
    <text evidence="1">The sequence shown here is derived from an EMBL/GenBank/DDBJ whole genome shotgun (WGS) entry which is preliminary data.</text>
</comment>
<evidence type="ECO:0000313" key="1">
    <source>
        <dbReference type="EMBL" id="EDS03955.1"/>
    </source>
</evidence>
<dbReference type="AlphaFoldDB" id="B0MVF8"/>
<organism evidence="1 2">
    <name type="scientific">Alistipes putredinis DSM 17216</name>
    <dbReference type="NCBI Taxonomy" id="445970"/>
    <lineage>
        <taxon>Bacteria</taxon>
        <taxon>Pseudomonadati</taxon>
        <taxon>Bacteroidota</taxon>
        <taxon>Bacteroidia</taxon>
        <taxon>Bacteroidales</taxon>
        <taxon>Rikenellaceae</taxon>
        <taxon>Alistipes</taxon>
    </lineage>
</organism>
<dbReference type="HOGENOM" id="CLU_3283819_0_0_10"/>
<protein>
    <submittedName>
        <fullName evidence="1">Uncharacterized protein</fullName>
    </submittedName>
</protein>
<accession>B0MVF8</accession>
<dbReference type="EMBL" id="ABFK02000017">
    <property type="protein sequence ID" value="EDS03955.1"/>
    <property type="molecule type" value="Genomic_DNA"/>
</dbReference>
<reference evidence="1" key="1">
    <citation type="submission" date="2007-10" db="EMBL/GenBank/DDBJ databases">
        <authorList>
            <person name="Fulton L."/>
            <person name="Clifton S."/>
            <person name="Fulton B."/>
            <person name="Xu J."/>
            <person name="Minx P."/>
            <person name="Pepin K.H."/>
            <person name="Johnson M."/>
            <person name="Thiruvilangam P."/>
            <person name="Bhonagiri V."/>
            <person name="Nash W.E."/>
            <person name="Mardis E.R."/>
            <person name="Wilson R.K."/>
        </authorList>
    </citation>
    <scope>NUCLEOTIDE SEQUENCE [LARGE SCALE GENOMIC DNA]</scope>
    <source>
        <strain evidence="1">DSM 17216</strain>
    </source>
</reference>
<name>B0MVF8_9BACT</name>
<gene>
    <name evidence="1" type="ORF">ALIPUT_01017</name>
</gene>
<dbReference type="Proteomes" id="UP000005819">
    <property type="component" value="Unassembled WGS sequence"/>
</dbReference>
<evidence type="ECO:0000313" key="2">
    <source>
        <dbReference type="Proteomes" id="UP000005819"/>
    </source>
</evidence>